<dbReference type="Proteomes" id="UP001196413">
    <property type="component" value="Unassembled WGS sequence"/>
</dbReference>
<accession>A0AAD5QP98</accession>
<feature type="region of interest" description="Disordered" evidence="1">
    <location>
        <begin position="77"/>
        <end position="116"/>
    </location>
</feature>
<reference evidence="2" key="1">
    <citation type="submission" date="2021-06" db="EMBL/GenBank/DDBJ databases">
        <title>Parelaphostrongylus tenuis whole genome reference sequence.</title>
        <authorList>
            <person name="Garwood T.J."/>
            <person name="Larsen P.A."/>
            <person name="Fountain-Jones N.M."/>
            <person name="Garbe J.R."/>
            <person name="Macchietto M.G."/>
            <person name="Kania S.A."/>
            <person name="Gerhold R.W."/>
            <person name="Richards J.E."/>
            <person name="Wolf T.M."/>
        </authorList>
    </citation>
    <scope>NUCLEOTIDE SEQUENCE</scope>
    <source>
        <strain evidence="2">MNPRO001-30</strain>
        <tissue evidence="2">Meninges</tissue>
    </source>
</reference>
<keyword evidence="3" id="KW-1185">Reference proteome</keyword>
<organism evidence="2 3">
    <name type="scientific">Parelaphostrongylus tenuis</name>
    <name type="common">Meningeal worm</name>
    <dbReference type="NCBI Taxonomy" id="148309"/>
    <lineage>
        <taxon>Eukaryota</taxon>
        <taxon>Metazoa</taxon>
        <taxon>Ecdysozoa</taxon>
        <taxon>Nematoda</taxon>
        <taxon>Chromadorea</taxon>
        <taxon>Rhabditida</taxon>
        <taxon>Rhabditina</taxon>
        <taxon>Rhabditomorpha</taxon>
        <taxon>Strongyloidea</taxon>
        <taxon>Metastrongylidae</taxon>
        <taxon>Parelaphostrongylus</taxon>
    </lineage>
</organism>
<feature type="compositionally biased region" description="Basic and acidic residues" evidence="1">
    <location>
        <begin position="105"/>
        <end position="116"/>
    </location>
</feature>
<gene>
    <name evidence="2" type="ORF">KIN20_010645</name>
</gene>
<evidence type="ECO:0000256" key="1">
    <source>
        <dbReference type="SAM" id="MobiDB-lite"/>
    </source>
</evidence>
<sequence>MSTISAEDVGQTTIRRGSTITTTQLSETLLIPDALNTELSSAMKVEHHETTVSGSRRMIICSNDELRRSQFASKDVETASQVSGKQNVEDTVSPSKQNDAAFQKKANDDSITKSTRDTKTTVALDAFPISSTPTTPVDYGTSDAFASQPGTSLSGPAIFGTLSHTNIYKTHQKGDYY</sequence>
<evidence type="ECO:0000313" key="3">
    <source>
        <dbReference type="Proteomes" id="UP001196413"/>
    </source>
</evidence>
<protein>
    <submittedName>
        <fullName evidence="2">Uncharacterized protein</fullName>
    </submittedName>
</protein>
<proteinExistence type="predicted"/>
<name>A0AAD5QP98_PARTN</name>
<dbReference type="EMBL" id="JAHQIW010001877">
    <property type="protein sequence ID" value="KAJ1353876.1"/>
    <property type="molecule type" value="Genomic_DNA"/>
</dbReference>
<comment type="caution">
    <text evidence="2">The sequence shown here is derived from an EMBL/GenBank/DDBJ whole genome shotgun (WGS) entry which is preliminary data.</text>
</comment>
<dbReference type="AlphaFoldDB" id="A0AAD5QP98"/>
<feature type="compositionally biased region" description="Polar residues" evidence="1">
    <location>
        <begin position="78"/>
        <end position="100"/>
    </location>
</feature>
<evidence type="ECO:0000313" key="2">
    <source>
        <dbReference type="EMBL" id="KAJ1353876.1"/>
    </source>
</evidence>